<dbReference type="InterPro" id="IPR010445">
    <property type="entry name" value="LapA_dom"/>
</dbReference>
<name>A0A7S9LU94_9RHOB</name>
<dbReference type="Pfam" id="PF06305">
    <property type="entry name" value="LapA_dom"/>
    <property type="match status" value="1"/>
</dbReference>
<evidence type="ECO:0000256" key="4">
    <source>
        <dbReference type="ARBA" id="ARBA00023136"/>
    </source>
</evidence>
<sequence>MRVLKMILLLALAVIIIMLAVANREPVVVELLPTQFQFITGWSTQVPLFVVMIVMAAGGFTLGWSWEWLREQRTRTIAARRRRQIAELEAEVQTLRKDTGREEDEVLALLK</sequence>
<accession>A0A7S9LU94</accession>
<keyword evidence="1" id="KW-1003">Cell membrane</keyword>
<gene>
    <name evidence="8" type="ORF">I0K15_05695</name>
</gene>
<dbReference type="KEGG" id="poz:I0K15_05695"/>
<dbReference type="Proteomes" id="UP000594800">
    <property type="component" value="Chromosome"/>
</dbReference>
<feature type="coiled-coil region" evidence="5">
    <location>
        <begin position="78"/>
        <end position="105"/>
    </location>
</feature>
<evidence type="ECO:0000256" key="3">
    <source>
        <dbReference type="ARBA" id="ARBA00022989"/>
    </source>
</evidence>
<dbReference type="AlphaFoldDB" id="A0A7S9LU94"/>
<keyword evidence="2 6" id="KW-0812">Transmembrane</keyword>
<reference evidence="8 9" key="1">
    <citation type="submission" date="2020-11" db="EMBL/GenBank/DDBJ databases">
        <title>Description of Pontivivens ytuae sp. nov. isolated from deep sea sediment of Mariana Trench.</title>
        <authorList>
            <person name="Wang Z."/>
            <person name="Sun Q.-L."/>
            <person name="Xu X.-D."/>
            <person name="Tang Y.-Z."/>
            <person name="Zhang J."/>
        </authorList>
    </citation>
    <scope>NUCLEOTIDE SEQUENCE [LARGE SCALE GENOMIC DNA]</scope>
    <source>
        <strain evidence="8 9">MT2928</strain>
    </source>
</reference>
<keyword evidence="9" id="KW-1185">Reference proteome</keyword>
<keyword evidence="5" id="KW-0175">Coiled coil</keyword>
<evidence type="ECO:0000256" key="2">
    <source>
        <dbReference type="ARBA" id="ARBA00022692"/>
    </source>
</evidence>
<dbReference type="RefSeq" id="WP_196104433.1">
    <property type="nucleotide sequence ID" value="NZ_CP064942.1"/>
</dbReference>
<organism evidence="8 9">
    <name type="scientific">Pontivivens ytuae</name>
    <dbReference type="NCBI Taxonomy" id="2789856"/>
    <lineage>
        <taxon>Bacteria</taxon>
        <taxon>Pseudomonadati</taxon>
        <taxon>Pseudomonadota</taxon>
        <taxon>Alphaproteobacteria</taxon>
        <taxon>Rhodobacterales</taxon>
        <taxon>Paracoccaceae</taxon>
        <taxon>Pontivivens</taxon>
    </lineage>
</organism>
<keyword evidence="4 6" id="KW-0472">Membrane</keyword>
<evidence type="ECO:0000256" key="5">
    <source>
        <dbReference type="SAM" id="Coils"/>
    </source>
</evidence>
<dbReference type="EMBL" id="CP064942">
    <property type="protein sequence ID" value="QPH55234.1"/>
    <property type="molecule type" value="Genomic_DNA"/>
</dbReference>
<dbReference type="GO" id="GO:0005886">
    <property type="term" value="C:plasma membrane"/>
    <property type="evidence" value="ECO:0007669"/>
    <property type="project" value="InterPro"/>
</dbReference>
<evidence type="ECO:0000313" key="8">
    <source>
        <dbReference type="EMBL" id="QPH55234.1"/>
    </source>
</evidence>
<feature type="transmembrane region" description="Helical" evidence="6">
    <location>
        <begin position="48"/>
        <end position="66"/>
    </location>
</feature>
<keyword evidence="3 6" id="KW-1133">Transmembrane helix</keyword>
<evidence type="ECO:0000256" key="1">
    <source>
        <dbReference type="ARBA" id="ARBA00022475"/>
    </source>
</evidence>
<feature type="domain" description="Lipopolysaccharide assembly protein A" evidence="7">
    <location>
        <begin position="34"/>
        <end position="92"/>
    </location>
</feature>
<evidence type="ECO:0000313" key="9">
    <source>
        <dbReference type="Proteomes" id="UP000594800"/>
    </source>
</evidence>
<proteinExistence type="predicted"/>
<protein>
    <submittedName>
        <fullName evidence="8">DUF1049 domain-containing protein</fullName>
    </submittedName>
</protein>
<evidence type="ECO:0000259" key="7">
    <source>
        <dbReference type="Pfam" id="PF06305"/>
    </source>
</evidence>
<evidence type="ECO:0000256" key="6">
    <source>
        <dbReference type="SAM" id="Phobius"/>
    </source>
</evidence>